<keyword evidence="1" id="KW-0805">Transcription regulation</keyword>
<proteinExistence type="predicted"/>
<reference evidence="6 7" key="1">
    <citation type="submission" date="2016-07" db="EMBL/GenBank/DDBJ databases">
        <title>High microdiversification within the ubiquitous acI lineage of Actinobacteria.</title>
        <authorList>
            <person name="Neuenschwander S.M."/>
            <person name="Salcher M."/>
            <person name="Ghai R."/>
            <person name="Pernthaler J."/>
        </authorList>
    </citation>
    <scope>NUCLEOTIDE SEQUENCE [LARGE SCALE GENOMIC DNA]</scope>
    <source>
        <strain evidence="6">MMS-IA-79</strain>
    </source>
</reference>
<evidence type="ECO:0000256" key="3">
    <source>
        <dbReference type="ARBA" id="ARBA00023163"/>
    </source>
</evidence>
<dbReference type="PROSITE" id="PS50977">
    <property type="entry name" value="HTH_TETR_2"/>
    <property type="match status" value="1"/>
</dbReference>
<dbReference type="PRINTS" id="PR00455">
    <property type="entry name" value="HTHTETR"/>
</dbReference>
<dbReference type="PANTHER" id="PTHR47506:SF6">
    <property type="entry name" value="HTH-TYPE TRANSCRIPTIONAL REPRESSOR NEMR"/>
    <property type="match status" value="1"/>
</dbReference>
<evidence type="ECO:0000313" key="6">
    <source>
        <dbReference type="EMBL" id="ASY17351.1"/>
    </source>
</evidence>
<dbReference type="EMBL" id="CP016774">
    <property type="protein sequence ID" value="ASY17351.1"/>
    <property type="molecule type" value="Genomic_DNA"/>
</dbReference>
<dbReference type="Proteomes" id="UP000217177">
    <property type="component" value="Chromosome"/>
</dbReference>
<protein>
    <submittedName>
        <fullName evidence="6">Transcriptional regulator</fullName>
    </submittedName>
</protein>
<keyword evidence="2 4" id="KW-0238">DNA-binding</keyword>
<organism evidence="6 7">
    <name type="scientific">Candidatus Planktophila versatilis</name>
    <dbReference type="NCBI Taxonomy" id="1884905"/>
    <lineage>
        <taxon>Bacteria</taxon>
        <taxon>Bacillati</taxon>
        <taxon>Actinomycetota</taxon>
        <taxon>Actinomycetes</taxon>
        <taxon>Candidatus Nanopelagicales</taxon>
        <taxon>Candidatus Nanopelagicaceae</taxon>
        <taxon>Candidatus Planktophila</taxon>
    </lineage>
</organism>
<gene>
    <name evidence="6" type="ORF">A1sIA79_03840</name>
</gene>
<evidence type="ECO:0000259" key="5">
    <source>
        <dbReference type="PROSITE" id="PS50977"/>
    </source>
</evidence>
<evidence type="ECO:0000256" key="2">
    <source>
        <dbReference type="ARBA" id="ARBA00023125"/>
    </source>
</evidence>
<keyword evidence="7" id="KW-1185">Reference proteome</keyword>
<dbReference type="RefSeq" id="WP_095674910.1">
    <property type="nucleotide sequence ID" value="NZ_CP016774.1"/>
</dbReference>
<keyword evidence="3" id="KW-0804">Transcription</keyword>
<dbReference type="Gene3D" id="1.10.357.10">
    <property type="entry name" value="Tetracycline Repressor, domain 2"/>
    <property type="match status" value="1"/>
</dbReference>
<dbReference type="InterPro" id="IPR001647">
    <property type="entry name" value="HTH_TetR"/>
</dbReference>
<dbReference type="Pfam" id="PF00440">
    <property type="entry name" value="TetR_N"/>
    <property type="match status" value="1"/>
</dbReference>
<evidence type="ECO:0000256" key="1">
    <source>
        <dbReference type="ARBA" id="ARBA00023015"/>
    </source>
</evidence>
<dbReference type="PANTHER" id="PTHR47506">
    <property type="entry name" value="TRANSCRIPTIONAL REGULATORY PROTEIN"/>
    <property type="match status" value="1"/>
</dbReference>
<feature type="domain" description="HTH tetR-type" evidence="5">
    <location>
        <begin position="15"/>
        <end position="75"/>
    </location>
</feature>
<name>A0ABM6MF48_9ACTN</name>
<dbReference type="SUPFAM" id="SSF46689">
    <property type="entry name" value="Homeodomain-like"/>
    <property type="match status" value="1"/>
</dbReference>
<evidence type="ECO:0000313" key="7">
    <source>
        <dbReference type="Proteomes" id="UP000217177"/>
    </source>
</evidence>
<evidence type="ECO:0000256" key="4">
    <source>
        <dbReference type="PROSITE-ProRule" id="PRU00335"/>
    </source>
</evidence>
<accession>A0ABM6MF48</accession>
<feature type="DNA-binding region" description="H-T-H motif" evidence="4">
    <location>
        <begin position="38"/>
        <end position="57"/>
    </location>
</feature>
<dbReference type="InterPro" id="IPR009057">
    <property type="entry name" value="Homeodomain-like_sf"/>
</dbReference>
<sequence>MSPKIQARTILEQRKMRQSQIIDAALSIALKDGASSITVAAVAKKAGIARSSVYEYFSSSADLVADLVMEELSIYQERLMTAVKDVQDPYRYIELWIAEALEYVIDGRHLLVKSLNSAAIPEFRRGEIAQGHRNLMASIAAPLEQMGLEDIRGAMSYLQNTIDVAATRIESGHESALEIRNAQKYSLAGLRALAQDARREEGRQI</sequence>